<organism evidence="2 3">
    <name type="scientific">Gordonia phage GMA2</name>
    <dbReference type="NCBI Taxonomy" id="1647283"/>
    <lineage>
        <taxon>Viruses</taxon>
        <taxon>Duplodnaviria</taxon>
        <taxon>Heunggongvirae</taxon>
        <taxon>Uroviricota</taxon>
        <taxon>Caudoviricetes</taxon>
        <taxon>Gimaduovirus</taxon>
        <taxon>Gimaduovirus GMA2</taxon>
    </lineage>
</organism>
<feature type="region of interest" description="Disordered" evidence="1">
    <location>
        <begin position="326"/>
        <end position="345"/>
    </location>
</feature>
<feature type="compositionally biased region" description="Polar residues" evidence="1">
    <location>
        <begin position="235"/>
        <end position="244"/>
    </location>
</feature>
<gene>
    <name evidence="2" type="ORF">GMA2_13</name>
</gene>
<feature type="region of interest" description="Disordered" evidence="1">
    <location>
        <begin position="222"/>
        <end position="289"/>
    </location>
</feature>
<reference evidence="2 3" key="1">
    <citation type="journal article" date="2015" name="PLoS ONE">
        <title>Lysis to Kill: Evaluation of the Lytic Abilities, and Genomics of Nine Bacteriophages Infective for Gordonia spp. and Their Potential Use in Activated Sludge Foam Biocontrol.</title>
        <authorList>
            <person name="Dyson Z.A."/>
            <person name="Tucci J."/>
            <person name="Seviour R.J."/>
            <person name="Petrovski S."/>
        </authorList>
    </citation>
    <scope>NUCLEOTIDE SEQUENCE [LARGE SCALE GENOMIC DNA]</scope>
</reference>
<feature type="compositionally biased region" description="Low complexity" evidence="1">
    <location>
        <begin position="255"/>
        <end position="286"/>
    </location>
</feature>
<keyword evidence="3" id="KW-1185">Reference proteome</keyword>
<proteinExistence type="predicted"/>
<feature type="compositionally biased region" description="Low complexity" evidence="1">
    <location>
        <begin position="145"/>
        <end position="161"/>
    </location>
</feature>
<evidence type="ECO:0000313" key="2">
    <source>
        <dbReference type="EMBL" id="AKJ72551.1"/>
    </source>
</evidence>
<dbReference type="Proteomes" id="UP000221359">
    <property type="component" value="Segment"/>
</dbReference>
<accession>A0A0K0N7B9</accession>
<feature type="region of interest" description="Disordered" evidence="1">
    <location>
        <begin position="111"/>
        <end position="208"/>
    </location>
</feature>
<sequence length="345" mass="36019">MEKKSLPLKKKSLETIVAGGVHYVRTAAGAKKYGVPIGSPIVKDSVTGKLKPDISLGSAAKARMPSPDTGTWEGDSTYGWGFEDTASGHTAYVKPFGTGFIWEVWSPAEDLGPGAQAMTSEGVESTREQAQQRAQERMPNKISSKKSGTASTTSTAGAASAFVGDKQRTIGKVNTGAKKGDPDHTTPKKTFADGSTPAKGQKVVSADGKVGTVVETYQAYSKIEWENSKGAGRTVANSKLNLSADSPKKKKELGSKPAPATPAKSSATAKTSAPAATAPTAPKSSPWSGYSDADLLSAFKTLSSEAEKPGFDSKSTKYAELAAEISKRGLTASKLTPEKKKRGRN</sequence>
<protein>
    <submittedName>
        <fullName evidence="2">Uncharacterized protein</fullName>
    </submittedName>
</protein>
<evidence type="ECO:0000256" key="1">
    <source>
        <dbReference type="SAM" id="MobiDB-lite"/>
    </source>
</evidence>
<name>A0A0K0N7B9_9CAUD</name>
<dbReference type="EMBL" id="KR063281">
    <property type="protein sequence ID" value="AKJ72551.1"/>
    <property type="molecule type" value="Genomic_DNA"/>
</dbReference>
<evidence type="ECO:0000313" key="3">
    <source>
        <dbReference type="Proteomes" id="UP000221359"/>
    </source>
</evidence>